<name>A0AB34G1G1_9HYPO</name>
<accession>A0AB34G1G1</accession>
<reference evidence="2" key="1">
    <citation type="submission" date="2023-01" db="EMBL/GenBank/DDBJ databases">
        <title>The growth and conidiation of Purpureocillium lavendulum are regulated by nitrogen source and histone H3K14 acetylation.</title>
        <authorList>
            <person name="Tang P."/>
            <person name="Han J."/>
            <person name="Zhang C."/>
            <person name="Tang P."/>
            <person name="Qi F."/>
            <person name="Zhang K."/>
            <person name="Liang L."/>
        </authorList>
    </citation>
    <scope>NUCLEOTIDE SEQUENCE</scope>
    <source>
        <strain evidence="2">YMF1.00683</strain>
    </source>
</reference>
<proteinExistence type="predicted"/>
<feature type="signal peptide" evidence="1">
    <location>
        <begin position="1"/>
        <end position="21"/>
    </location>
</feature>
<feature type="chain" id="PRO_5044346519" evidence="1">
    <location>
        <begin position="22"/>
        <end position="237"/>
    </location>
</feature>
<keyword evidence="2" id="KW-0436">Ligase</keyword>
<dbReference type="AlphaFoldDB" id="A0AB34G1G1"/>
<gene>
    <name evidence="2" type="ORF">O9K51_03107</name>
</gene>
<evidence type="ECO:0000256" key="1">
    <source>
        <dbReference type="SAM" id="SignalP"/>
    </source>
</evidence>
<protein>
    <submittedName>
        <fullName evidence="2">Asparagine-tRNA ligase, cytoplasmic</fullName>
    </submittedName>
</protein>
<keyword evidence="3" id="KW-1185">Reference proteome</keyword>
<dbReference type="GO" id="GO:0016874">
    <property type="term" value="F:ligase activity"/>
    <property type="evidence" value="ECO:0007669"/>
    <property type="project" value="UniProtKB-KW"/>
</dbReference>
<dbReference type="EMBL" id="JAQHRD010000002">
    <property type="protein sequence ID" value="KAJ6444711.1"/>
    <property type="molecule type" value="Genomic_DNA"/>
</dbReference>
<keyword evidence="1" id="KW-0732">Signal</keyword>
<dbReference type="Proteomes" id="UP001163105">
    <property type="component" value="Unassembled WGS sequence"/>
</dbReference>
<evidence type="ECO:0000313" key="2">
    <source>
        <dbReference type="EMBL" id="KAJ6444711.1"/>
    </source>
</evidence>
<comment type="caution">
    <text evidence="2">The sequence shown here is derived from an EMBL/GenBank/DDBJ whole genome shotgun (WGS) entry which is preliminary data.</text>
</comment>
<sequence length="237" mass="25696">MRFTSALCALAALGLSSLAAAAKRDQAKIIEAVHGKSTTCPTSEPECRTAAQAAPFIFKAFRTYKITCPSERAAVTAIADFESGGYRWKRNLNQTNSPGQGTSNMQGAYFNFLYARSVPELASKLPDWATKLPANITYGEYMGAKGAPGAANAEQRIALLDILVEDEYNFASPSWFMAEQCTKATRNLLRRDPDAGWAEYNKKCVGVDGTLPDRKAFWDRAKVAFGVKGASSSPNDV</sequence>
<organism evidence="2 3">
    <name type="scientific">Purpureocillium lavendulum</name>
    <dbReference type="NCBI Taxonomy" id="1247861"/>
    <lineage>
        <taxon>Eukaryota</taxon>
        <taxon>Fungi</taxon>
        <taxon>Dikarya</taxon>
        <taxon>Ascomycota</taxon>
        <taxon>Pezizomycotina</taxon>
        <taxon>Sordariomycetes</taxon>
        <taxon>Hypocreomycetidae</taxon>
        <taxon>Hypocreales</taxon>
        <taxon>Ophiocordycipitaceae</taxon>
        <taxon>Purpureocillium</taxon>
    </lineage>
</organism>
<evidence type="ECO:0000313" key="3">
    <source>
        <dbReference type="Proteomes" id="UP001163105"/>
    </source>
</evidence>